<gene>
    <name evidence="1" type="ORF">GCM10012289_60320</name>
</gene>
<organism evidence="1 2">
    <name type="scientific">Nonomuraea cavernae</name>
    <dbReference type="NCBI Taxonomy" id="2045107"/>
    <lineage>
        <taxon>Bacteria</taxon>
        <taxon>Bacillati</taxon>
        <taxon>Actinomycetota</taxon>
        <taxon>Actinomycetes</taxon>
        <taxon>Streptosporangiales</taxon>
        <taxon>Streptosporangiaceae</taxon>
        <taxon>Nonomuraea</taxon>
    </lineage>
</organism>
<accession>A0A917ZBK3</accession>
<comment type="caution">
    <text evidence="1">The sequence shown here is derived from an EMBL/GenBank/DDBJ whole genome shotgun (WGS) entry which is preliminary data.</text>
</comment>
<evidence type="ECO:0000313" key="1">
    <source>
        <dbReference type="EMBL" id="GGO78409.1"/>
    </source>
</evidence>
<proteinExistence type="predicted"/>
<dbReference type="Gene3D" id="3.40.50.2300">
    <property type="match status" value="1"/>
</dbReference>
<reference evidence="1" key="1">
    <citation type="journal article" date="2014" name="Int. J. Syst. Evol. Microbiol.">
        <title>Complete genome sequence of Corynebacterium casei LMG S-19264T (=DSM 44701T), isolated from a smear-ripened cheese.</title>
        <authorList>
            <consortium name="US DOE Joint Genome Institute (JGI-PGF)"/>
            <person name="Walter F."/>
            <person name="Albersmeier A."/>
            <person name="Kalinowski J."/>
            <person name="Ruckert C."/>
        </authorList>
    </citation>
    <scope>NUCLEOTIDE SEQUENCE</scope>
    <source>
        <strain evidence="1">CGMCC 4.7368</strain>
    </source>
</reference>
<name>A0A917ZBK3_9ACTN</name>
<dbReference type="AlphaFoldDB" id="A0A917ZBK3"/>
<evidence type="ECO:0008006" key="3">
    <source>
        <dbReference type="Google" id="ProtNLM"/>
    </source>
</evidence>
<sequence length="87" mass="9926">MDSQRFDLVISDMHRVKDGTEEPRAGLKLLREMRSGRRRPPLVFYTSNSVLFTANEEISAYGAVVTDTARDLFAEVRQALRRHSAES</sequence>
<reference evidence="1" key="2">
    <citation type="submission" date="2020-09" db="EMBL/GenBank/DDBJ databases">
        <authorList>
            <person name="Sun Q."/>
            <person name="Zhou Y."/>
        </authorList>
    </citation>
    <scope>NUCLEOTIDE SEQUENCE</scope>
    <source>
        <strain evidence="1">CGMCC 4.7368</strain>
    </source>
</reference>
<dbReference type="EMBL" id="BMNH01000025">
    <property type="protein sequence ID" value="GGO78409.1"/>
    <property type="molecule type" value="Genomic_DNA"/>
</dbReference>
<dbReference type="Proteomes" id="UP000646523">
    <property type="component" value="Unassembled WGS sequence"/>
</dbReference>
<protein>
    <recommendedName>
        <fullName evidence="3">Response regulatory domain-containing protein</fullName>
    </recommendedName>
</protein>
<keyword evidence="2" id="KW-1185">Reference proteome</keyword>
<dbReference type="RefSeq" id="WP_189127588.1">
    <property type="nucleotide sequence ID" value="NZ_BMNH01000025.1"/>
</dbReference>
<evidence type="ECO:0000313" key="2">
    <source>
        <dbReference type="Proteomes" id="UP000646523"/>
    </source>
</evidence>